<feature type="compositionally biased region" description="Polar residues" evidence="4">
    <location>
        <begin position="191"/>
        <end position="207"/>
    </location>
</feature>
<keyword evidence="2 3" id="KW-0802">TPR repeat</keyword>
<dbReference type="PANTHER" id="PTHR44858:SF1">
    <property type="entry name" value="UDP-N-ACETYLGLUCOSAMINE--PEPTIDE N-ACETYLGLUCOSAMINYLTRANSFERASE SPINDLY-RELATED"/>
    <property type="match status" value="1"/>
</dbReference>
<protein>
    <submittedName>
        <fullName evidence="6">Lipoprotein NlpI</fullName>
    </submittedName>
</protein>
<reference evidence="6 7" key="1">
    <citation type="submission" date="2019-02" db="EMBL/GenBank/DDBJ databases">
        <title>Deep-cultivation of Planctomycetes and their phenomic and genomic characterization uncovers novel biology.</title>
        <authorList>
            <person name="Wiegand S."/>
            <person name="Jogler M."/>
            <person name="Boedeker C."/>
            <person name="Pinto D."/>
            <person name="Vollmers J."/>
            <person name="Rivas-Marin E."/>
            <person name="Kohn T."/>
            <person name="Peeters S.H."/>
            <person name="Heuer A."/>
            <person name="Rast P."/>
            <person name="Oberbeckmann S."/>
            <person name="Bunk B."/>
            <person name="Jeske O."/>
            <person name="Meyerdierks A."/>
            <person name="Storesund J.E."/>
            <person name="Kallscheuer N."/>
            <person name="Luecker S."/>
            <person name="Lage O.M."/>
            <person name="Pohl T."/>
            <person name="Merkel B.J."/>
            <person name="Hornburger P."/>
            <person name="Mueller R.-W."/>
            <person name="Bruemmer F."/>
            <person name="Labrenz M."/>
            <person name="Spormann A.M."/>
            <person name="Op den Camp H."/>
            <person name="Overmann J."/>
            <person name="Amann R."/>
            <person name="Jetten M.S.M."/>
            <person name="Mascher T."/>
            <person name="Medema M.H."/>
            <person name="Devos D.P."/>
            <person name="Kaster A.-K."/>
            <person name="Ovreas L."/>
            <person name="Rohde M."/>
            <person name="Galperin M.Y."/>
            <person name="Jogler C."/>
        </authorList>
    </citation>
    <scope>NUCLEOTIDE SEQUENCE [LARGE SCALE GENOMIC DNA]</scope>
    <source>
        <strain evidence="6 7">Pan216</strain>
    </source>
</reference>
<dbReference type="PROSITE" id="PS50005">
    <property type="entry name" value="TPR"/>
    <property type="match status" value="3"/>
</dbReference>
<proteinExistence type="predicted"/>
<feature type="repeat" description="TPR" evidence="3">
    <location>
        <begin position="55"/>
        <end position="88"/>
    </location>
</feature>
<evidence type="ECO:0000313" key="7">
    <source>
        <dbReference type="Proteomes" id="UP000317093"/>
    </source>
</evidence>
<sequence precursor="true">MRRLCAGGLVLLLASSGFSQNANDPYQEGLGHLNRGDLRTALANFQQASQSNPDANTLFAKGYVLSKLGQHEQALDSYNQAAAAAPTNANVYINRGNTQARLGNYDAAIADQTRAAQLQPNNHLPYFNRGFARAKTQDHQGAVADFNRSLELNPSHAGSYHYRGQSHAALGDDARAQADGSRARAMGYQPRNDSSNLRLNRAPSTKQGAPRAGERREESPAFPKGNEPDRKMAPTAPKAQGEAPKSSPKASGKSGGLFDFGFGGGDNKSAEPKARGGAEPKGKSGGRREESKGAEKSKGAPKKSSGGLFD</sequence>
<dbReference type="AlphaFoldDB" id="A0A518BBN4"/>
<dbReference type="PANTHER" id="PTHR44858">
    <property type="entry name" value="TETRATRICOPEPTIDE REPEAT PROTEIN 6"/>
    <property type="match status" value="1"/>
</dbReference>
<keyword evidence="5" id="KW-0732">Signal</keyword>
<feature type="region of interest" description="Disordered" evidence="4">
    <location>
        <begin position="174"/>
        <end position="310"/>
    </location>
</feature>
<dbReference type="SUPFAM" id="SSF48452">
    <property type="entry name" value="TPR-like"/>
    <property type="match status" value="1"/>
</dbReference>
<feature type="repeat" description="TPR" evidence="3">
    <location>
        <begin position="123"/>
        <end position="156"/>
    </location>
</feature>
<name>A0A518BBN4_9BACT</name>
<dbReference type="Gene3D" id="1.25.40.10">
    <property type="entry name" value="Tetratricopeptide repeat domain"/>
    <property type="match status" value="2"/>
</dbReference>
<feature type="compositionally biased region" description="Basic and acidic residues" evidence="4">
    <location>
        <begin position="268"/>
        <end position="298"/>
    </location>
</feature>
<organism evidence="6 7">
    <name type="scientific">Kolteria novifilia</name>
    <dbReference type="NCBI Taxonomy" id="2527975"/>
    <lineage>
        <taxon>Bacteria</taxon>
        <taxon>Pseudomonadati</taxon>
        <taxon>Planctomycetota</taxon>
        <taxon>Planctomycetia</taxon>
        <taxon>Kolteriales</taxon>
        <taxon>Kolteriaceae</taxon>
        <taxon>Kolteria</taxon>
    </lineage>
</organism>
<evidence type="ECO:0000256" key="4">
    <source>
        <dbReference type="SAM" id="MobiDB-lite"/>
    </source>
</evidence>
<dbReference type="EMBL" id="CP036279">
    <property type="protein sequence ID" value="QDU64398.1"/>
    <property type="molecule type" value="Genomic_DNA"/>
</dbReference>
<evidence type="ECO:0000256" key="1">
    <source>
        <dbReference type="ARBA" id="ARBA00022737"/>
    </source>
</evidence>
<dbReference type="Pfam" id="PF13414">
    <property type="entry name" value="TPR_11"/>
    <property type="match status" value="1"/>
</dbReference>
<feature type="compositionally biased region" description="Low complexity" evidence="4">
    <location>
        <begin position="243"/>
        <end position="260"/>
    </location>
</feature>
<feature type="chain" id="PRO_5022066270" evidence="5">
    <location>
        <begin position="22"/>
        <end position="310"/>
    </location>
</feature>
<gene>
    <name evidence="6" type="ORF">Pan216_52880</name>
</gene>
<keyword evidence="7" id="KW-1185">Reference proteome</keyword>
<evidence type="ECO:0000256" key="2">
    <source>
        <dbReference type="ARBA" id="ARBA00022803"/>
    </source>
</evidence>
<feature type="repeat" description="TPR" evidence="3">
    <location>
        <begin position="89"/>
        <end position="122"/>
    </location>
</feature>
<dbReference type="KEGG" id="knv:Pan216_52880"/>
<dbReference type="InterPro" id="IPR019734">
    <property type="entry name" value="TPR_rpt"/>
</dbReference>
<keyword evidence="6" id="KW-0449">Lipoprotein</keyword>
<dbReference type="InterPro" id="IPR050498">
    <property type="entry name" value="Ycf3"/>
</dbReference>
<dbReference type="RefSeq" id="WP_419192981.1">
    <property type="nucleotide sequence ID" value="NZ_CP036279.1"/>
</dbReference>
<dbReference type="InterPro" id="IPR011990">
    <property type="entry name" value="TPR-like_helical_dom_sf"/>
</dbReference>
<evidence type="ECO:0000256" key="5">
    <source>
        <dbReference type="SAM" id="SignalP"/>
    </source>
</evidence>
<accession>A0A518BBN4</accession>
<dbReference type="Proteomes" id="UP000317093">
    <property type="component" value="Chromosome"/>
</dbReference>
<keyword evidence="1" id="KW-0677">Repeat</keyword>
<feature type="signal peptide" evidence="5">
    <location>
        <begin position="1"/>
        <end position="21"/>
    </location>
</feature>
<dbReference type="SMART" id="SM00028">
    <property type="entry name" value="TPR"/>
    <property type="match status" value="3"/>
</dbReference>
<evidence type="ECO:0000313" key="6">
    <source>
        <dbReference type="EMBL" id="QDU64398.1"/>
    </source>
</evidence>
<evidence type="ECO:0000256" key="3">
    <source>
        <dbReference type="PROSITE-ProRule" id="PRU00339"/>
    </source>
</evidence>
<dbReference type="Pfam" id="PF13181">
    <property type="entry name" value="TPR_8"/>
    <property type="match status" value="1"/>
</dbReference>